<dbReference type="RefSeq" id="WP_176067661.1">
    <property type="nucleotide sequence ID" value="NZ_BJTG01000009.1"/>
</dbReference>
<gene>
    <name evidence="1" type="ORF">AMYX_35160</name>
</gene>
<proteinExistence type="predicted"/>
<name>A0A7I9VQU7_9BACT</name>
<organism evidence="1 2">
    <name type="scientific">Anaeromyxobacter diazotrophicus</name>
    <dbReference type="NCBI Taxonomy" id="2590199"/>
    <lineage>
        <taxon>Bacteria</taxon>
        <taxon>Pseudomonadati</taxon>
        <taxon>Myxococcota</taxon>
        <taxon>Myxococcia</taxon>
        <taxon>Myxococcales</taxon>
        <taxon>Cystobacterineae</taxon>
        <taxon>Anaeromyxobacteraceae</taxon>
        <taxon>Anaeromyxobacter</taxon>
    </lineage>
</organism>
<sequence>MTLGTGNDLFGLPSSSLSDDDGFTASLRVAAELSDAYRERLRIDASVQMITERGGLDRVDEGRFYASWERLLGSPAGHALTLGWTLGVDVIGNLGGSEIQDWTHRSLGLRRRLAGTGPNELQFRYPGGYDVLALVGGLARASHPLAAGWSLRGGVEGLVGAGTGVFSELHPFVAIGFTVRPVDLELREGAGIYATNIRSLTMKGGYVTGVLQNQPSARITVAGPRWLGSFVSFEWELNHGDSHQHVGEILVGKRF</sequence>
<keyword evidence="2" id="KW-1185">Reference proteome</keyword>
<reference evidence="2" key="1">
    <citation type="journal article" date="2020" name="Appl. Environ. Microbiol.">
        <title>Diazotrophic Anaeromyxobacter Isolates from Soils.</title>
        <authorList>
            <person name="Masuda Y."/>
            <person name="Yamanaka H."/>
            <person name="Xu Z.X."/>
            <person name="Shiratori Y."/>
            <person name="Aono T."/>
            <person name="Amachi S."/>
            <person name="Senoo K."/>
            <person name="Itoh H."/>
        </authorList>
    </citation>
    <scope>NUCLEOTIDE SEQUENCE [LARGE SCALE GENOMIC DNA]</scope>
    <source>
        <strain evidence="2">R267</strain>
    </source>
</reference>
<accession>A0A7I9VQU7</accession>
<dbReference type="EMBL" id="BJTG01000009">
    <property type="protein sequence ID" value="GEJ58775.1"/>
    <property type="molecule type" value="Genomic_DNA"/>
</dbReference>
<dbReference type="AlphaFoldDB" id="A0A7I9VQU7"/>
<protein>
    <submittedName>
        <fullName evidence="1">Uncharacterized protein</fullName>
    </submittedName>
</protein>
<comment type="caution">
    <text evidence="1">The sequence shown here is derived from an EMBL/GenBank/DDBJ whole genome shotgun (WGS) entry which is preliminary data.</text>
</comment>
<evidence type="ECO:0000313" key="1">
    <source>
        <dbReference type="EMBL" id="GEJ58775.1"/>
    </source>
</evidence>
<dbReference type="Proteomes" id="UP000503640">
    <property type="component" value="Unassembled WGS sequence"/>
</dbReference>
<evidence type="ECO:0000313" key="2">
    <source>
        <dbReference type="Proteomes" id="UP000503640"/>
    </source>
</evidence>